<dbReference type="PANTHER" id="PTHR24249">
    <property type="entry name" value="HISTAMINE RECEPTOR-RELATED G-PROTEIN COUPLED RECEPTOR"/>
    <property type="match status" value="1"/>
</dbReference>
<organism evidence="13 14">
    <name type="scientific">Desmophyllum pertusum</name>
    <dbReference type="NCBI Taxonomy" id="174260"/>
    <lineage>
        <taxon>Eukaryota</taxon>
        <taxon>Metazoa</taxon>
        <taxon>Cnidaria</taxon>
        <taxon>Anthozoa</taxon>
        <taxon>Hexacorallia</taxon>
        <taxon>Scleractinia</taxon>
        <taxon>Caryophylliina</taxon>
        <taxon>Caryophylliidae</taxon>
        <taxon>Desmophyllum</taxon>
    </lineage>
</organism>
<reference evidence="13" key="1">
    <citation type="submission" date="2023-01" db="EMBL/GenBank/DDBJ databases">
        <title>Genome assembly of the deep-sea coral Lophelia pertusa.</title>
        <authorList>
            <person name="Herrera S."/>
            <person name="Cordes E."/>
        </authorList>
    </citation>
    <scope>NUCLEOTIDE SEQUENCE</scope>
    <source>
        <strain evidence="13">USNM1676648</strain>
        <tissue evidence="13">Polyp</tissue>
    </source>
</reference>
<keyword evidence="3 9" id="KW-0812">Transmembrane</keyword>
<evidence type="ECO:0000256" key="9">
    <source>
        <dbReference type="RuleBase" id="RU000688"/>
    </source>
</evidence>
<evidence type="ECO:0000256" key="1">
    <source>
        <dbReference type="ARBA" id="ARBA00004651"/>
    </source>
</evidence>
<dbReference type="CDD" id="cd00637">
    <property type="entry name" value="7tm_classA_rhodopsin-like"/>
    <property type="match status" value="1"/>
</dbReference>
<sequence>MEQTTTTFISSQKNDVQPTGDHDSFMVEDHTFFLSLAVVGFALAAVNTLGNTALLLTIFRDTRRLLQTPPSLLIANLCVSDLVVGLIAGDLVAVKDVYRFQHLPVPNKLDPIIRLVLGLSLFVSSGTIIALSCDRYVAVMHPFKYKSTITRKRVKICIALIWAVAFTLCFLPLTSIPEVIFKIVYAHTHASLPAILLTIMYFKVFRALGKEEEN</sequence>
<comment type="subcellular location">
    <subcellularLocation>
        <location evidence="1">Cell membrane</location>
        <topology evidence="1">Multi-pass membrane protein</topology>
    </subcellularLocation>
</comment>
<keyword evidence="5 9" id="KW-0297">G-protein coupled receptor</keyword>
<feature type="transmembrane region" description="Helical" evidence="11">
    <location>
        <begin position="154"/>
        <end position="173"/>
    </location>
</feature>
<dbReference type="EMBL" id="MU827796">
    <property type="protein sequence ID" value="KAJ7328583.1"/>
    <property type="molecule type" value="Genomic_DNA"/>
</dbReference>
<dbReference type="InterPro" id="IPR017452">
    <property type="entry name" value="GPCR_Rhodpsn_7TM"/>
</dbReference>
<keyword evidence="14" id="KW-1185">Reference proteome</keyword>
<dbReference type="InterPro" id="IPR000276">
    <property type="entry name" value="GPCR_Rhodpsn"/>
</dbReference>
<evidence type="ECO:0000256" key="3">
    <source>
        <dbReference type="ARBA" id="ARBA00022692"/>
    </source>
</evidence>
<evidence type="ECO:0000256" key="6">
    <source>
        <dbReference type="ARBA" id="ARBA00023136"/>
    </source>
</evidence>
<evidence type="ECO:0000313" key="14">
    <source>
        <dbReference type="Proteomes" id="UP001163046"/>
    </source>
</evidence>
<evidence type="ECO:0000256" key="7">
    <source>
        <dbReference type="ARBA" id="ARBA00023170"/>
    </source>
</evidence>
<gene>
    <name evidence="13" type="ORF">OS493_024503</name>
</gene>
<evidence type="ECO:0000256" key="11">
    <source>
        <dbReference type="SAM" id="Phobius"/>
    </source>
</evidence>
<evidence type="ECO:0000259" key="12">
    <source>
        <dbReference type="PROSITE" id="PS50262"/>
    </source>
</evidence>
<evidence type="ECO:0000256" key="10">
    <source>
        <dbReference type="SAM" id="MobiDB-lite"/>
    </source>
</evidence>
<feature type="transmembrane region" description="Helical" evidence="11">
    <location>
        <begin position="112"/>
        <end position="133"/>
    </location>
</feature>
<dbReference type="PROSITE" id="PS00237">
    <property type="entry name" value="G_PROTEIN_RECEP_F1_1"/>
    <property type="match status" value="1"/>
</dbReference>
<keyword evidence="7 9" id="KW-0675">Receptor</keyword>
<feature type="transmembrane region" description="Helical" evidence="11">
    <location>
        <begin position="32"/>
        <end position="59"/>
    </location>
</feature>
<evidence type="ECO:0000256" key="8">
    <source>
        <dbReference type="ARBA" id="ARBA00023224"/>
    </source>
</evidence>
<dbReference type="InterPro" id="IPR050569">
    <property type="entry name" value="TAAR"/>
</dbReference>
<feature type="region of interest" description="Disordered" evidence="10">
    <location>
        <begin position="1"/>
        <end position="20"/>
    </location>
</feature>
<dbReference type="GO" id="GO:0004930">
    <property type="term" value="F:G protein-coupled receptor activity"/>
    <property type="evidence" value="ECO:0007669"/>
    <property type="project" value="UniProtKB-KW"/>
</dbReference>
<evidence type="ECO:0000256" key="4">
    <source>
        <dbReference type="ARBA" id="ARBA00022989"/>
    </source>
</evidence>
<dbReference type="SUPFAM" id="SSF81321">
    <property type="entry name" value="Family A G protein-coupled receptor-like"/>
    <property type="match status" value="1"/>
</dbReference>
<dbReference type="AlphaFoldDB" id="A0A9W9YAN4"/>
<dbReference type="PROSITE" id="PS50262">
    <property type="entry name" value="G_PROTEIN_RECEP_F1_2"/>
    <property type="match status" value="1"/>
</dbReference>
<evidence type="ECO:0000313" key="13">
    <source>
        <dbReference type="EMBL" id="KAJ7328583.1"/>
    </source>
</evidence>
<feature type="compositionally biased region" description="Polar residues" evidence="10">
    <location>
        <begin position="1"/>
        <end position="17"/>
    </location>
</feature>
<dbReference type="OrthoDB" id="5960307at2759"/>
<evidence type="ECO:0000256" key="5">
    <source>
        <dbReference type="ARBA" id="ARBA00023040"/>
    </source>
</evidence>
<feature type="transmembrane region" description="Helical" evidence="11">
    <location>
        <begin position="71"/>
        <end position="92"/>
    </location>
</feature>
<name>A0A9W9YAN4_9CNID</name>
<keyword evidence="4 11" id="KW-1133">Transmembrane helix</keyword>
<proteinExistence type="inferred from homology"/>
<feature type="domain" description="G-protein coupled receptors family 1 profile" evidence="12">
    <location>
        <begin position="50"/>
        <end position="214"/>
    </location>
</feature>
<feature type="transmembrane region" description="Helical" evidence="11">
    <location>
        <begin position="179"/>
        <end position="202"/>
    </location>
</feature>
<keyword evidence="6 11" id="KW-0472">Membrane</keyword>
<dbReference type="Proteomes" id="UP001163046">
    <property type="component" value="Unassembled WGS sequence"/>
</dbReference>
<keyword evidence="2" id="KW-1003">Cell membrane</keyword>
<dbReference type="PRINTS" id="PR00237">
    <property type="entry name" value="GPCRRHODOPSN"/>
</dbReference>
<protein>
    <recommendedName>
        <fullName evidence="12">G-protein coupled receptors family 1 profile domain-containing protein</fullName>
    </recommendedName>
</protein>
<comment type="similarity">
    <text evidence="9">Belongs to the G-protein coupled receptor 1 family.</text>
</comment>
<dbReference type="Pfam" id="PF00001">
    <property type="entry name" value="7tm_1"/>
    <property type="match status" value="1"/>
</dbReference>
<dbReference type="GO" id="GO:0005886">
    <property type="term" value="C:plasma membrane"/>
    <property type="evidence" value="ECO:0007669"/>
    <property type="project" value="UniProtKB-SubCell"/>
</dbReference>
<evidence type="ECO:0000256" key="2">
    <source>
        <dbReference type="ARBA" id="ARBA00022475"/>
    </source>
</evidence>
<comment type="caution">
    <text evidence="13">The sequence shown here is derived from an EMBL/GenBank/DDBJ whole genome shotgun (WGS) entry which is preliminary data.</text>
</comment>
<accession>A0A9W9YAN4</accession>
<keyword evidence="8 9" id="KW-0807">Transducer</keyword>
<dbReference type="Gene3D" id="1.20.1070.10">
    <property type="entry name" value="Rhodopsin 7-helix transmembrane proteins"/>
    <property type="match status" value="1"/>
</dbReference>